<feature type="domain" description="C2H2-type" evidence="9">
    <location>
        <begin position="432"/>
        <end position="459"/>
    </location>
</feature>
<comment type="subcellular location">
    <subcellularLocation>
        <location evidence="1">Nucleus</location>
    </subcellularLocation>
</comment>
<evidence type="ECO:0000256" key="6">
    <source>
        <dbReference type="ARBA" id="ARBA00023125"/>
    </source>
</evidence>
<dbReference type="GO" id="GO:0008270">
    <property type="term" value="F:zinc ion binding"/>
    <property type="evidence" value="ECO:0007669"/>
    <property type="project" value="UniProtKB-KW"/>
</dbReference>
<dbReference type="InterPro" id="IPR050331">
    <property type="entry name" value="Zinc_finger"/>
</dbReference>
<keyword evidence="6" id="KW-0238">DNA-binding</keyword>
<reference evidence="11" key="1">
    <citation type="submission" date="2013-03" db="EMBL/GenBank/DDBJ databases">
        <authorList>
            <person name="Jeffery W."/>
            <person name="Warren W."/>
            <person name="Wilson R.K."/>
        </authorList>
    </citation>
    <scope>NUCLEOTIDE SEQUENCE</scope>
    <source>
        <strain evidence="11">female</strain>
    </source>
</reference>
<dbReference type="InterPro" id="IPR036236">
    <property type="entry name" value="Znf_C2H2_sf"/>
</dbReference>
<dbReference type="GeneTree" id="ENSGT01150000286936"/>
<keyword evidence="4 8" id="KW-0863">Zinc-finger</keyword>
<keyword evidence="3" id="KW-0677">Repeat</keyword>
<reference evidence="10" key="4">
    <citation type="submission" date="2025-09" db="UniProtKB">
        <authorList>
            <consortium name="Ensembl"/>
        </authorList>
    </citation>
    <scope>IDENTIFICATION</scope>
</reference>
<dbReference type="SMART" id="SM00355">
    <property type="entry name" value="ZnF_C2H2"/>
    <property type="match status" value="3"/>
</dbReference>
<evidence type="ECO:0000256" key="2">
    <source>
        <dbReference type="ARBA" id="ARBA00022723"/>
    </source>
</evidence>
<dbReference type="GO" id="GO:0005634">
    <property type="term" value="C:nucleus"/>
    <property type="evidence" value="ECO:0007669"/>
    <property type="project" value="UniProtKB-SubCell"/>
</dbReference>
<dbReference type="PROSITE" id="PS50157">
    <property type="entry name" value="ZINC_FINGER_C2H2_2"/>
    <property type="match status" value="3"/>
</dbReference>
<dbReference type="GO" id="GO:0010468">
    <property type="term" value="P:regulation of gene expression"/>
    <property type="evidence" value="ECO:0007669"/>
    <property type="project" value="TreeGrafter"/>
</dbReference>
<evidence type="ECO:0000256" key="7">
    <source>
        <dbReference type="ARBA" id="ARBA00023242"/>
    </source>
</evidence>
<evidence type="ECO:0000313" key="10">
    <source>
        <dbReference type="Ensembl" id="ENSAMXP00000041473.1"/>
    </source>
</evidence>
<dbReference type="PANTHER" id="PTHR16515:SF66">
    <property type="entry name" value="C2H2-TYPE DOMAIN-CONTAINING PROTEIN"/>
    <property type="match status" value="1"/>
</dbReference>
<accession>A0A3B1JGL8</accession>
<dbReference type="Pfam" id="PF00096">
    <property type="entry name" value="zf-C2H2"/>
    <property type="match status" value="3"/>
</dbReference>
<evidence type="ECO:0000313" key="11">
    <source>
        <dbReference type="Proteomes" id="UP000018467"/>
    </source>
</evidence>
<evidence type="ECO:0000256" key="4">
    <source>
        <dbReference type="ARBA" id="ARBA00022771"/>
    </source>
</evidence>
<reference evidence="11" key="2">
    <citation type="journal article" date="2014" name="Nat. Commun.">
        <title>The cavefish genome reveals candidate genes for eye loss.</title>
        <authorList>
            <person name="McGaugh S.E."/>
            <person name="Gross J.B."/>
            <person name="Aken B."/>
            <person name="Blin M."/>
            <person name="Borowsky R."/>
            <person name="Chalopin D."/>
            <person name="Hinaux H."/>
            <person name="Jeffery W.R."/>
            <person name="Keene A."/>
            <person name="Ma L."/>
            <person name="Minx P."/>
            <person name="Murphy D."/>
            <person name="O'Quin K.E."/>
            <person name="Retaux S."/>
            <person name="Rohner N."/>
            <person name="Searle S.M."/>
            <person name="Stahl B.A."/>
            <person name="Tabin C."/>
            <person name="Volff J.N."/>
            <person name="Yoshizawa M."/>
            <person name="Warren W.C."/>
        </authorList>
    </citation>
    <scope>NUCLEOTIDE SEQUENCE [LARGE SCALE GENOMIC DNA]</scope>
    <source>
        <strain evidence="11">female</strain>
    </source>
</reference>
<dbReference type="Gene3D" id="3.30.160.60">
    <property type="entry name" value="Classic Zinc Finger"/>
    <property type="match status" value="3"/>
</dbReference>
<evidence type="ECO:0000256" key="3">
    <source>
        <dbReference type="ARBA" id="ARBA00022737"/>
    </source>
</evidence>
<dbReference type="FunFam" id="3.30.160.60:FF:000848">
    <property type="entry name" value="Zinc finger protein 35"/>
    <property type="match status" value="1"/>
</dbReference>
<reference evidence="10" key="3">
    <citation type="submission" date="2025-08" db="UniProtKB">
        <authorList>
            <consortium name="Ensembl"/>
        </authorList>
    </citation>
    <scope>IDENTIFICATION</scope>
</reference>
<dbReference type="FunFam" id="3.30.160.60:FF:000045">
    <property type="entry name" value="ZFP69 zinc finger protein B"/>
    <property type="match status" value="1"/>
</dbReference>
<dbReference type="GO" id="GO:0003677">
    <property type="term" value="F:DNA binding"/>
    <property type="evidence" value="ECO:0007669"/>
    <property type="project" value="UniProtKB-KW"/>
</dbReference>
<dbReference type="Ensembl" id="ENSAMXT00000036676.1">
    <property type="protein sequence ID" value="ENSAMXP00000041473.1"/>
    <property type="gene ID" value="ENSAMXG00000013492.2"/>
</dbReference>
<keyword evidence="11" id="KW-1185">Reference proteome</keyword>
<protein>
    <submittedName>
        <fullName evidence="10">Gastrula zinc finger protein XlCGF53.1-like</fullName>
    </submittedName>
</protein>
<evidence type="ECO:0000259" key="9">
    <source>
        <dbReference type="PROSITE" id="PS50157"/>
    </source>
</evidence>
<dbReference type="Proteomes" id="UP000018467">
    <property type="component" value="Unassembled WGS sequence"/>
</dbReference>
<keyword evidence="7" id="KW-0539">Nucleus</keyword>
<dbReference type="PANTHER" id="PTHR16515">
    <property type="entry name" value="PR DOMAIN ZINC FINGER PROTEIN"/>
    <property type="match status" value="1"/>
</dbReference>
<feature type="domain" description="C2H2-type" evidence="9">
    <location>
        <begin position="460"/>
        <end position="487"/>
    </location>
</feature>
<sequence>MSGAAAALEARVWSVMESLAKAAATEICALVDSQCVEMRLEIRRSQGEIQSLRGKVRDLRAALRDKPLSTAPQINPQMGEAERDMNADDLHQEANCEDKEEDKKTSSSGLINFHEDSNLDFVNSHLNSGITHTEFRQPQILSDSLNSEDKADAGGLNTAAVKLEAGSYSVSTAECDFENSQNDQKLCTDAQEPEMGDGDSPFGNIEDFHPQSYYPVQSNQSEEPSSCKYDAVLIRMNEPRNSKGNPSRVEFKIEPEEEPIEERINELPPCEMTDGDGLPWPFLTAGNFETQDMNFSELHQQASCKEEDEDKRMSSYGLMNLRSRTLGEALKCQDTADPGDFVNAAIKVEADRYSVPIAEYIFDGFHPQLNDPQLNHLAETSQTLPSCSIKHMVEPRAKQVHARTVQNRIQARNFQQNSTSRSAKTYRLKKPLSCPFCPKSFYRRYHLQVHLRTHTGEKPFGCAVCGKNFAHSSNLNVHQRIHTKEKPSRCTLCGKMFPSLTRFKRHMTLHEQGRLGP</sequence>
<evidence type="ECO:0000256" key="1">
    <source>
        <dbReference type="ARBA" id="ARBA00004123"/>
    </source>
</evidence>
<proteinExistence type="predicted"/>
<keyword evidence="2" id="KW-0479">Metal-binding</keyword>
<keyword evidence="5" id="KW-0862">Zinc</keyword>
<evidence type="ECO:0000256" key="5">
    <source>
        <dbReference type="ARBA" id="ARBA00022833"/>
    </source>
</evidence>
<organism evidence="10 11">
    <name type="scientific">Astyanax mexicanus</name>
    <name type="common">Blind cave fish</name>
    <name type="synonym">Astyanax fasciatus mexicanus</name>
    <dbReference type="NCBI Taxonomy" id="7994"/>
    <lineage>
        <taxon>Eukaryota</taxon>
        <taxon>Metazoa</taxon>
        <taxon>Chordata</taxon>
        <taxon>Craniata</taxon>
        <taxon>Vertebrata</taxon>
        <taxon>Euteleostomi</taxon>
        <taxon>Actinopterygii</taxon>
        <taxon>Neopterygii</taxon>
        <taxon>Teleostei</taxon>
        <taxon>Ostariophysi</taxon>
        <taxon>Characiformes</taxon>
        <taxon>Characoidei</taxon>
        <taxon>Acestrorhamphidae</taxon>
        <taxon>Acestrorhamphinae</taxon>
        <taxon>Astyanax</taxon>
    </lineage>
</organism>
<dbReference type="Bgee" id="ENSAMXG00000013492">
    <property type="expression patterns" value="Expressed in ovary and 14 other cell types or tissues"/>
</dbReference>
<dbReference type="InterPro" id="IPR013087">
    <property type="entry name" value="Znf_C2H2_type"/>
</dbReference>
<evidence type="ECO:0000256" key="8">
    <source>
        <dbReference type="PROSITE-ProRule" id="PRU00042"/>
    </source>
</evidence>
<dbReference type="AlphaFoldDB" id="A0A3B1JGL8"/>
<dbReference type="SUPFAM" id="SSF57667">
    <property type="entry name" value="beta-beta-alpha zinc fingers"/>
    <property type="match status" value="2"/>
</dbReference>
<name>A0A3B1JGL8_ASTMX</name>
<feature type="domain" description="C2H2-type" evidence="9">
    <location>
        <begin position="488"/>
        <end position="515"/>
    </location>
</feature>
<dbReference type="PROSITE" id="PS00028">
    <property type="entry name" value="ZINC_FINGER_C2H2_1"/>
    <property type="match status" value="3"/>
</dbReference>